<dbReference type="PANTHER" id="PTHR30480:SF13">
    <property type="entry name" value="BETA-HEXOSAMINIDASE"/>
    <property type="match status" value="1"/>
</dbReference>
<dbReference type="GO" id="GO:0004563">
    <property type="term" value="F:beta-N-acetylhexosaminidase activity"/>
    <property type="evidence" value="ECO:0007669"/>
    <property type="project" value="UniProtKB-EC"/>
</dbReference>
<evidence type="ECO:0000259" key="6">
    <source>
        <dbReference type="Pfam" id="PF00933"/>
    </source>
</evidence>
<evidence type="ECO:0000313" key="8">
    <source>
        <dbReference type="Proteomes" id="UP000199150"/>
    </source>
</evidence>
<evidence type="ECO:0000256" key="4">
    <source>
        <dbReference type="ARBA" id="ARBA00022801"/>
    </source>
</evidence>
<dbReference type="EMBL" id="FMTS01000001">
    <property type="protein sequence ID" value="SCW38390.1"/>
    <property type="molecule type" value="Genomic_DNA"/>
</dbReference>
<sequence>MGKGIAAKDTRACILGLAGTELTPEEHRFFSDLQPLGFILFRRNIETPAQVKALVASLKGLVAHDALILIDQEGGRVRRLRPPHWPDYPPASRFAEVTNDPSEEREMVRLGARLMAHDLAELGINVDCAPVLDVPQPGAHEIVGDRAYGMAPQAVAVMGRAACEGFLAGGVLPVIKHVPGHGRAGADSHTDLPRVDAKLDELLKVDFYPFQVNADMPIAMTAHVLYRAIDKRNPATTSRKCLKIVRDVIGFDGLLITDDLSMNALSGTLEKRAKAALRAGVDVILHCSGQMAEMRQVAHVTPKLKGEGLRRAKAAITRLLKTPEPLDVIDARARFDVVMARGQDAGAKSDPTEVTPS</sequence>
<dbReference type="InterPro" id="IPR001764">
    <property type="entry name" value="Glyco_hydro_3_N"/>
</dbReference>
<proteinExistence type="inferred from homology"/>
<evidence type="ECO:0000256" key="2">
    <source>
        <dbReference type="ARBA" id="ARBA00005336"/>
    </source>
</evidence>
<dbReference type="GO" id="GO:0005975">
    <property type="term" value="P:carbohydrate metabolic process"/>
    <property type="evidence" value="ECO:0007669"/>
    <property type="project" value="InterPro"/>
</dbReference>
<comment type="catalytic activity">
    <reaction evidence="1">
        <text>Hydrolysis of terminal non-reducing N-acetyl-D-hexosamine residues in N-acetyl-beta-D-hexosaminides.</text>
        <dbReference type="EC" id="3.2.1.52"/>
    </reaction>
</comment>
<dbReference type="NCBIfam" id="NF003740">
    <property type="entry name" value="PRK05337.1"/>
    <property type="match status" value="1"/>
</dbReference>
<dbReference type="STRING" id="260084.SAMN02927928_0844"/>
<dbReference type="PANTHER" id="PTHR30480">
    <property type="entry name" value="BETA-HEXOSAMINIDASE-RELATED"/>
    <property type="match status" value="1"/>
</dbReference>
<gene>
    <name evidence="7" type="ORF">SAMN02927928_0844</name>
</gene>
<dbReference type="AlphaFoldDB" id="A0A1G4Q1B2"/>
<keyword evidence="5" id="KW-0326">Glycosidase</keyword>
<dbReference type="Proteomes" id="UP000199150">
    <property type="component" value="Unassembled WGS sequence"/>
</dbReference>
<evidence type="ECO:0000313" key="7">
    <source>
        <dbReference type="EMBL" id="SCW38390.1"/>
    </source>
</evidence>
<dbReference type="Gene3D" id="3.20.20.300">
    <property type="entry name" value="Glycoside hydrolase, family 3, N-terminal domain"/>
    <property type="match status" value="1"/>
</dbReference>
<dbReference type="InterPro" id="IPR050226">
    <property type="entry name" value="NagZ_Beta-hexosaminidase"/>
</dbReference>
<dbReference type="SUPFAM" id="SSF51445">
    <property type="entry name" value="(Trans)glycosidases"/>
    <property type="match status" value="1"/>
</dbReference>
<keyword evidence="8" id="KW-1185">Reference proteome</keyword>
<dbReference type="EC" id="3.2.1.52" evidence="3"/>
<evidence type="ECO:0000256" key="5">
    <source>
        <dbReference type="ARBA" id="ARBA00023295"/>
    </source>
</evidence>
<reference evidence="8" key="1">
    <citation type="submission" date="2016-10" db="EMBL/GenBank/DDBJ databases">
        <authorList>
            <person name="Varghese N."/>
            <person name="Submissions S."/>
        </authorList>
    </citation>
    <scope>NUCLEOTIDE SEQUENCE [LARGE SCALE GENOMIC DNA]</scope>
    <source>
        <strain evidence="8">CGMCC 1.3431</strain>
    </source>
</reference>
<comment type="similarity">
    <text evidence="2">Belongs to the glycosyl hydrolase 3 family.</text>
</comment>
<dbReference type="InterPro" id="IPR036962">
    <property type="entry name" value="Glyco_hydro_3_N_sf"/>
</dbReference>
<dbReference type="RefSeq" id="WP_245678835.1">
    <property type="nucleotide sequence ID" value="NZ_CBCRYE010000001.1"/>
</dbReference>
<dbReference type="InterPro" id="IPR017853">
    <property type="entry name" value="GH"/>
</dbReference>
<evidence type="ECO:0000256" key="3">
    <source>
        <dbReference type="ARBA" id="ARBA00012663"/>
    </source>
</evidence>
<feature type="domain" description="Glycoside hydrolase family 3 N-terminal" evidence="6">
    <location>
        <begin position="32"/>
        <end position="319"/>
    </location>
</feature>
<protein>
    <recommendedName>
        <fullName evidence="3">beta-N-acetylhexosaminidase</fullName>
        <ecNumber evidence="3">3.2.1.52</ecNumber>
    </recommendedName>
</protein>
<dbReference type="Pfam" id="PF00933">
    <property type="entry name" value="Glyco_hydro_3"/>
    <property type="match status" value="1"/>
</dbReference>
<accession>A0A1G4Q1B2</accession>
<keyword evidence="4" id="KW-0378">Hydrolase</keyword>
<evidence type="ECO:0000256" key="1">
    <source>
        <dbReference type="ARBA" id="ARBA00001231"/>
    </source>
</evidence>
<dbReference type="GO" id="GO:0009254">
    <property type="term" value="P:peptidoglycan turnover"/>
    <property type="evidence" value="ECO:0007669"/>
    <property type="project" value="TreeGrafter"/>
</dbReference>
<name>A0A1G4Q1B2_9CAUL</name>
<organism evidence="7 8">
    <name type="scientific">Asticcacaulis taihuensis</name>
    <dbReference type="NCBI Taxonomy" id="260084"/>
    <lineage>
        <taxon>Bacteria</taxon>
        <taxon>Pseudomonadati</taxon>
        <taxon>Pseudomonadota</taxon>
        <taxon>Alphaproteobacteria</taxon>
        <taxon>Caulobacterales</taxon>
        <taxon>Caulobacteraceae</taxon>
        <taxon>Asticcacaulis</taxon>
    </lineage>
</organism>